<feature type="region of interest" description="Disordered" evidence="1">
    <location>
        <begin position="28"/>
        <end position="56"/>
    </location>
</feature>
<evidence type="ECO:0000313" key="2">
    <source>
        <dbReference type="EMBL" id="GFN46125.1"/>
    </source>
</evidence>
<reference evidence="2 3" key="1">
    <citation type="submission" date="2020-06" db="EMBL/GenBank/DDBJ databases">
        <title>The genome sequence of Candidatus Regiella insecticola strain Tut.</title>
        <authorList>
            <person name="Nikoh N."/>
            <person name="Tsuchida T."/>
            <person name="Koga R."/>
            <person name="Oshima K."/>
            <person name="Hattori M."/>
            <person name="Fukatsu T."/>
        </authorList>
    </citation>
    <scope>NUCLEOTIDE SEQUENCE [LARGE SCALE GENOMIC DNA]</scope>
    <source>
        <strain evidence="2 3">Tut</strain>
    </source>
</reference>
<organism evidence="2 3">
    <name type="scientific">Candidatus Regiella insecticola</name>
    <dbReference type="NCBI Taxonomy" id="138073"/>
    <lineage>
        <taxon>Bacteria</taxon>
        <taxon>Pseudomonadati</taxon>
        <taxon>Pseudomonadota</taxon>
        <taxon>Gammaproteobacteria</taxon>
        <taxon>Enterobacterales</taxon>
        <taxon>Enterobacteriaceae</taxon>
        <taxon>aphid secondary symbionts</taxon>
        <taxon>Candidatus Regiella</taxon>
    </lineage>
</organism>
<feature type="compositionally biased region" description="Basic and acidic residues" evidence="1">
    <location>
        <begin position="42"/>
        <end position="56"/>
    </location>
</feature>
<protein>
    <submittedName>
        <fullName evidence="2">Uncharacterized protein</fullName>
    </submittedName>
</protein>
<accession>A0A6L2ZP38</accession>
<sequence>MACIPFAFAVAFGYQGDRPMSVDILRNSANTRSQQRGGFKGEGYKPDSRLEKITKH</sequence>
<evidence type="ECO:0000256" key="1">
    <source>
        <dbReference type="SAM" id="MobiDB-lite"/>
    </source>
</evidence>
<name>A0A6L2ZP38_9ENTR</name>
<proteinExistence type="predicted"/>
<evidence type="ECO:0000313" key="3">
    <source>
        <dbReference type="Proteomes" id="UP000504714"/>
    </source>
</evidence>
<gene>
    <name evidence="2" type="ORF">RINTU1_15670</name>
</gene>
<dbReference type="AlphaFoldDB" id="A0A6L2ZP38"/>
<dbReference type="EMBL" id="BLXO01000003">
    <property type="protein sequence ID" value="GFN46125.1"/>
    <property type="molecule type" value="Genomic_DNA"/>
</dbReference>
<dbReference type="Proteomes" id="UP000504714">
    <property type="component" value="Unassembled WGS sequence"/>
</dbReference>
<comment type="caution">
    <text evidence="2">The sequence shown here is derived from an EMBL/GenBank/DDBJ whole genome shotgun (WGS) entry which is preliminary data.</text>
</comment>